<name>A0A0C9X356_9AGAR</name>
<feature type="non-terminal residue" evidence="1">
    <location>
        <position position="1"/>
    </location>
</feature>
<sequence>VDCSGLQWIPVALLPDQIGWWNAQSSPVQSMEVQWTESPVRVQWIPLESTGLSTEL</sequence>
<accession>A0A0C9X356</accession>
<evidence type="ECO:0000313" key="1">
    <source>
        <dbReference type="EMBL" id="KIJ92096.1"/>
    </source>
</evidence>
<reference evidence="2" key="2">
    <citation type="submission" date="2015-01" db="EMBL/GenBank/DDBJ databases">
        <title>Evolutionary Origins and Diversification of the Mycorrhizal Mutualists.</title>
        <authorList>
            <consortium name="DOE Joint Genome Institute"/>
            <consortium name="Mycorrhizal Genomics Consortium"/>
            <person name="Kohler A."/>
            <person name="Kuo A."/>
            <person name="Nagy L.G."/>
            <person name="Floudas D."/>
            <person name="Copeland A."/>
            <person name="Barry K.W."/>
            <person name="Cichocki N."/>
            <person name="Veneault-Fourrey C."/>
            <person name="LaButti K."/>
            <person name="Lindquist E.A."/>
            <person name="Lipzen A."/>
            <person name="Lundell T."/>
            <person name="Morin E."/>
            <person name="Murat C."/>
            <person name="Riley R."/>
            <person name="Ohm R."/>
            <person name="Sun H."/>
            <person name="Tunlid A."/>
            <person name="Henrissat B."/>
            <person name="Grigoriev I.V."/>
            <person name="Hibbett D.S."/>
            <person name="Martin F."/>
        </authorList>
    </citation>
    <scope>NUCLEOTIDE SEQUENCE [LARGE SCALE GENOMIC DNA]</scope>
    <source>
        <strain evidence="2">LaAM-08-1</strain>
    </source>
</reference>
<proteinExistence type="predicted"/>
<evidence type="ECO:0000313" key="2">
    <source>
        <dbReference type="Proteomes" id="UP000054477"/>
    </source>
</evidence>
<reference evidence="1 2" key="1">
    <citation type="submission" date="2014-04" db="EMBL/GenBank/DDBJ databases">
        <authorList>
            <consortium name="DOE Joint Genome Institute"/>
            <person name="Kuo A."/>
            <person name="Kohler A."/>
            <person name="Nagy L.G."/>
            <person name="Floudas D."/>
            <person name="Copeland A."/>
            <person name="Barry K.W."/>
            <person name="Cichocki N."/>
            <person name="Veneault-Fourrey C."/>
            <person name="LaButti K."/>
            <person name="Lindquist E.A."/>
            <person name="Lipzen A."/>
            <person name="Lundell T."/>
            <person name="Morin E."/>
            <person name="Murat C."/>
            <person name="Sun H."/>
            <person name="Tunlid A."/>
            <person name="Henrissat B."/>
            <person name="Grigoriev I.V."/>
            <person name="Hibbett D.S."/>
            <person name="Martin F."/>
            <person name="Nordberg H.P."/>
            <person name="Cantor M.N."/>
            <person name="Hua S.X."/>
        </authorList>
    </citation>
    <scope>NUCLEOTIDE SEQUENCE [LARGE SCALE GENOMIC DNA]</scope>
    <source>
        <strain evidence="1 2">LaAM-08-1</strain>
    </source>
</reference>
<dbReference type="HOGENOM" id="CLU_201507_0_0_1"/>
<dbReference type="AlphaFoldDB" id="A0A0C9X356"/>
<gene>
    <name evidence="1" type="ORF">K443DRAFT_114101</name>
</gene>
<dbReference type="EMBL" id="KN838937">
    <property type="protein sequence ID" value="KIJ92096.1"/>
    <property type="molecule type" value="Genomic_DNA"/>
</dbReference>
<keyword evidence="2" id="KW-1185">Reference proteome</keyword>
<dbReference type="Proteomes" id="UP000054477">
    <property type="component" value="Unassembled WGS sequence"/>
</dbReference>
<protein>
    <submittedName>
        <fullName evidence="1">Uncharacterized protein</fullName>
    </submittedName>
</protein>
<organism evidence="1 2">
    <name type="scientific">Laccaria amethystina LaAM-08-1</name>
    <dbReference type="NCBI Taxonomy" id="1095629"/>
    <lineage>
        <taxon>Eukaryota</taxon>
        <taxon>Fungi</taxon>
        <taxon>Dikarya</taxon>
        <taxon>Basidiomycota</taxon>
        <taxon>Agaricomycotina</taxon>
        <taxon>Agaricomycetes</taxon>
        <taxon>Agaricomycetidae</taxon>
        <taxon>Agaricales</taxon>
        <taxon>Agaricineae</taxon>
        <taxon>Hydnangiaceae</taxon>
        <taxon>Laccaria</taxon>
    </lineage>
</organism>